<dbReference type="CDD" id="cd13397">
    <property type="entry name" value="ASKHA_NBD_actin_Arp-T1-3"/>
    <property type="match status" value="1"/>
</dbReference>
<dbReference type="Proteomes" id="UP000014760">
    <property type="component" value="Unassembled WGS sequence"/>
</dbReference>
<name>R7UXI8_CAPTE</name>
<dbReference type="PRINTS" id="PR00190">
    <property type="entry name" value="ACTIN"/>
</dbReference>
<dbReference type="EnsemblMetazoa" id="CapteT4184">
    <property type="protein sequence ID" value="CapteP4184"/>
    <property type="gene ID" value="CapteG4184"/>
</dbReference>
<dbReference type="InterPro" id="IPR004000">
    <property type="entry name" value="Actin"/>
</dbReference>
<gene>
    <name evidence="4" type="ORF">CAPTEDRAFT_4184</name>
</gene>
<dbReference type="EMBL" id="AMQN01005887">
    <property type="status" value="NOT_ANNOTATED_CDS"/>
    <property type="molecule type" value="Genomic_DNA"/>
</dbReference>
<sequence length="380" mass="42135">MAEADPATIVIDNGSGMIKAGFAGSAEPSVVFSALVGIPKYTSVLFDKRPHKGCYFAEEAQLHRGVLSLHYPMENAVVTNWDHMTKIWDYTFSKRLKADPSQHPVLLTDAPLAPKGNREKMAEVMFETFQVPSMYVATQAILSLYAANSISGLVVDSGDGVTHIVPVYEGYAIQHAIQRLQLAGRNLTTYLGRLLAERGYSFVASAEREIVSDIKEKLCRVSPTVYRDQGLEAMPLTPATYELPDGRMISLGSERLRCPEALFQPHLLGMECPGITEATFNSVMQSEIDLRKTFFNQVLLTGGSTLFPGIEERFKNDLEQFISIGTTIRNADVQVRAPGDRKHTVWVGGSILATLNAFQKMWVTKQMYEEHGKAIMHKCL</sequence>
<dbReference type="InterPro" id="IPR043129">
    <property type="entry name" value="ATPase_NBD"/>
</dbReference>
<dbReference type="SUPFAM" id="SSF53067">
    <property type="entry name" value="Actin-like ATPase domain"/>
    <property type="match status" value="2"/>
</dbReference>
<dbReference type="SMART" id="SM00268">
    <property type="entry name" value="ACTIN"/>
    <property type="match status" value="1"/>
</dbReference>
<dbReference type="EMBL" id="KB297068">
    <property type="protein sequence ID" value="ELU11007.1"/>
    <property type="molecule type" value="Genomic_DNA"/>
</dbReference>
<dbReference type="FunFam" id="3.90.640.10:FF:000007">
    <property type="entry name" value="Actin like 7B"/>
    <property type="match status" value="1"/>
</dbReference>
<dbReference type="STRING" id="283909.R7UXI8"/>
<reference evidence="4 6" key="2">
    <citation type="journal article" date="2013" name="Nature">
        <title>Insights into bilaterian evolution from three spiralian genomes.</title>
        <authorList>
            <person name="Simakov O."/>
            <person name="Marletaz F."/>
            <person name="Cho S.J."/>
            <person name="Edsinger-Gonzales E."/>
            <person name="Havlak P."/>
            <person name="Hellsten U."/>
            <person name="Kuo D.H."/>
            <person name="Larsson T."/>
            <person name="Lv J."/>
            <person name="Arendt D."/>
            <person name="Savage R."/>
            <person name="Osoegawa K."/>
            <person name="de Jong P."/>
            <person name="Grimwood J."/>
            <person name="Chapman J.A."/>
            <person name="Shapiro H."/>
            <person name="Aerts A."/>
            <person name="Otillar R.P."/>
            <person name="Terry A.Y."/>
            <person name="Boore J.L."/>
            <person name="Grigoriev I.V."/>
            <person name="Lindberg D.R."/>
            <person name="Seaver E.C."/>
            <person name="Weisblat D.A."/>
            <person name="Putnam N.H."/>
            <person name="Rokhsar D.S."/>
        </authorList>
    </citation>
    <scope>NUCLEOTIDE SEQUENCE</scope>
    <source>
        <strain evidence="4 6">I ESC-2004</strain>
    </source>
</reference>
<dbReference type="OrthoDB" id="6953074at2759"/>
<evidence type="ECO:0000256" key="3">
    <source>
        <dbReference type="RuleBase" id="RU000487"/>
    </source>
</evidence>
<reference evidence="6" key="1">
    <citation type="submission" date="2012-12" db="EMBL/GenBank/DDBJ databases">
        <authorList>
            <person name="Hellsten U."/>
            <person name="Grimwood J."/>
            <person name="Chapman J.A."/>
            <person name="Shapiro H."/>
            <person name="Aerts A."/>
            <person name="Otillar R.P."/>
            <person name="Terry A.Y."/>
            <person name="Boore J.L."/>
            <person name="Simakov O."/>
            <person name="Marletaz F."/>
            <person name="Cho S.-J."/>
            <person name="Edsinger-Gonzales E."/>
            <person name="Havlak P."/>
            <person name="Kuo D.-H."/>
            <person name="Larsson T."/>
            <person name="Lv J."/>
            <person name="Arendt D."/>
            <person name="Savage R."/>
            <person name="Osoegawa K."/>
            <person name="de Jong P."/>
            <person name="Lindberg D.R."/>
            <person name="Seaver E.C."/>
            <person name="Weisblat D.A."/>
            <person name="Putnam N.H."/>
            <person name="Grigoriev I.V."/>
            <person name="Rokhsar D.S."/>
        </authorList>
    </citation>
    <scope>NUCLEOTIDE SEQUENCE</scope>
    <source>
        <strain evidence="6">I ESC-2004</strain>
    </source>
</reference>
<comment type="function">
    <text evidence="1">Actins are highly conserved proteins that are involved in various types of cell motility and are ubiquitously expressed in all eukaryotic cells.</text>
</comment>
<evidence type="ECO:0000256" key="2">
    <source>
        <dbReference type="ARBA" id="ARBA00006752"/>
    </source>
</evidence>
<keyword evidence="6" id="KW-1185">Reference proteome</keyword>
<evidence type="ECO:0000313" key="5">
    <source>
        <dbReference type="EnsemblMetazoa" id="CapteP4184"/>
    </source>
</evidence>
<dbReference type="Gene3D" id="3.90.640.10">
    <property type="entry name" value="Actin, Chain A, domain 4"/>
    <property type="match status" value="1"/>
</dbReference>
<dbReference type="FunFam" id="3.30.420.40:FF:000050">
    <property type="entry name" value="Actin, alpha skeletal muscle"/>
    <property type="match status" value="1"/>
</dbReference>
<evidence type="ECO:0000256" key="1">
    <source>
        <dbReference type="ARBA" id="ARBA00003520"/>
    </source>
</evidence>
<dbReference type="PANTHER" id="PTHR11937">
    <property type="entry name" value="ACTIN"/>
    <property type="match status" value="1"/>
</dbReference>
<organism evidence="4">
    <name type="scientific">Capitella teleta</name>
    <name type="common">Polychaete worm</name>
    <dbReference type="NCBI Taxonomy" id="283909"/>
    <lineage>
        <taxon>Eukaryota</taxon>
        <taxon>Metazoa</taxon>
        <taxon>Spiralia</taxon>
        <taxon>Lophotrochozoa</taxon>
        <taxon>Annelida</taxon>
        <taxon>Polychaeta</taxon>
        <taxon>Sedentaria</taxon>
        <taxon>Scolecida</taxon>
        <taxon>Capitellidae</taxon>
        <taxon>Capitella</taxon>
    </lineage>
</organism>
<dbReference type="FunFam" id="3.30.420.40:FF:000058">
    <property type="entry name" value="Putative actin-related protein 5"/>
    <property type="match status" value="1"/>
</dbReference>
<protein>
    <submittedName>
        <fullName evidence="4 5">Uncharacterized protein</fullName>
    </submittedName>
</protein>
<evidence type="ECO:0000313" key="6">
    <source>
        <dbReference type="Proteomes" id="UP000014760"/>
    </source>
</evidence>
<dbReference type="AlphaFoldDB" id="R7UXI8"/>
<comment type="similarity">
    <text evidence="2 3">Belongs to the actin family.</text>
</comment>
<dbReference type="Gene3D" id="3.30.420.40">
    <property type="match status" value="2"/>
</dbReference>
<dbReference type="Pfam" id="PF00022">
    <property type="entry name" value="Actin"/>
    <property type="match status" value="1"/>
</dbReference>
<reference evidence="5" key="3">
    <citation type="submission" date="2015-06" db="UniProtKB">
        <authorList>
            <consortium name="EnsemblMetazoa"/>
        </authorList>
    </citation>
    <scope>IDENTIFICATION</scope>
</reference>
<dbReference type="HOGENOM" id="CLU_027965_0_2_1"/>
<accession>R7UXI8</accession>
<proteinExistence type="inferred from homology"/>
<evidence type="ECO:0000313" key="4">
    <source>
        <dbReference type="EMBL" id="ELU11007.1"/>
    </source>
</evidence>